<sequence length="95" mass="10935">MFFQRKKLDINAGIKTFRSTPNSILLDVRTRKEFVSNHIPDAINVPLDEIDTYQPENKKYFVYCQSGRRSMIAVQQLQQKGVDAVNIGGIQDYVL</sequence>
<keyword evidence="3" id="KW-1185">Reference proteome</keyword>
<dbReference type="InterPro" id="IPR001763">
    <property type="entry name" value="Rhodanese-like_dom"/>
</dbReference>
<evidence type="ECO:0000259" key="1">
    <source>
        <dbReference type="PROSITE" id="PS50206"/>
    </source>
</evidence>
<name>A0A3N0I130_9FIRM</name>
<dbReference type="PANTHER" id="PTHR43031">
    <property type="entry name" value="FAD-DEPENDENT OXIDOREDUCTASE"/>
    <property type="match status" value="1"/>
</dbReference>
<accession>A0A3N0I130</accession>
<dbReference type="AlphaFoldDB" id="A0A3N0I130"/>
<dbReference type="InterPro" id="IPR050229">
    <property type="entry name" value="GlpE_sulfurtransferase"/>
</dbReference>
<dbReference type="PROSITE" id="PS50206">
    <property type="entry name" value="RHODANESE_3"/>
    <property type="match status" value="1"/>
</dbReference>
<organism evidence="2 3">
    <name type="scientific">Absicoccus porci</name>
    <dbReference type="NCBI Taxonomy" id="2486576"/>
    <lineage>
        <taxon>Bacteria</taxon>
        <taxon>Bacillati</taxon>
        <taxon>Bacillota</taxon>
        <taxon>Erysipelotrichia</taxon>
        <taxon>Erysipelotrichales</taxon>
        <taxon>Erysipelotrichaceae</taxon>
        <taxon>Absicoccus</taxon>
    </lineage>
</organism>
<comment type="caution">
    <text evidence="2">The sequence shown here is derived from an EMBL/GenBank/DDBJ whole genome shotgun (WGS) entry which is preliminary data.</text>
</comment>
<dbReference type="SUPFAM" id="SSF52821">
    <property type="entry name" value="Rhodanese/Cell cycle control phosphatase"/>
    <property type="match status" value="1"/>
</dbReference>
<reference evidence="2 3" key="1">
    <citation type="submission" date="2018-11" db="EMBL/GenBank/DDBJ databases">
        <title>Clostridium sp. nov., a member of the family Erysipelotrichaceae isolated from pig faeces.</title>
        <authorList>
            <person name="Chang Y.-H."/>
        </authorList>
    </citation>
    <scope>NUCLEOTIDE SEQUENCE [LARGE SCALE GENOMIC DNA]</scope>
    <source>
        <strain evidence="2 3">YH-panp20</strain>
    </source>
</reference>
<dbReference type="InterPro" id="IPR036873">
    <property type="entry name" value="Rhodanese-like_dom_sf"/>
</dbReference>
<feature type="domain" description="Rhodanese" evidence="1">
    <location>
        <begin position="19"/>
        <end position="95"/>
    </location>
</feature>
<evidence type="ECO:0000313" key="2">
    <source>
        <dbReference type="EMBL" id="RNM30607.1"/>
    </source>
</evidence>
<dbReference type="RefSeq" id="WP_128520517.1">
    <property type="nucleotide sequence ID" value="NZ_JALFCT010000010.1"/>
</dbReference>
<evidence type="ECO:0000313" key="3">
    <source>
        <dbReference type="Proteomes" id="UP000276568"/>
    </source>
</evidence>
<dbReference type="CDD" id="cd00158">
    <property type="entry name" value="RHOD"/>
    <property type="match status" value="1"/>
</dbReference>
<dbReference type="Pfam" id="PF00581">
    <property type="entry name" value="Rhodanese"/>
    <property type="match status" value="1"/>
</dbReference>
<proteinExistence type="predicted"/>
<gene>
    <name evidence="2" type="ORF">EDX97_07440</name>
</gene>
<dbReference type="EMBL" id="RJQC01000002">
    <property type="protein sequence ID" value="RNM30607.1"/>
    <property type="molecule type" value="Genomic_DNA"/>
</dbReference>
<dbReference type="Proteomes" id="UP000276568">
    <property type="component" value="Unassembled WGS sequence"/>
</dbReference>
<protein>
    <submittedName>
        <fullName evidence="2">Rhodanese-like domain-containing protein</fullName>
    </submittedName>
</protein>
<dbReference type="SMART" id="SM00450">
    <property type="entry name" value="RHOD"/>
    <property type="match status" value="1"/>
</dbReference>
<dbReference type="Gene3D" id="3.40.250.10">
    <property type="entry name" value="Rhodanese-like domain"/>
    <property type="match status" value="1"/>
</dbReference>
<dbReference type="OrthoDB" id="9800872at2"/>
<dbReference type="PANTHER" id="PTHR43031:SF1">
    <property type="entry name" value="PYRIDINE NUCLEOTIDE-DISULPHIDE OXIDOREDUCTASE"/>
    <property type="match status" value="1"/>
</dbReference>